<organism evidence="1 2">
    <name type="scientific">Racocetra persica</name>
    <dbReference type="NCBI Taxonomy" id="160502"/>
    <lineage>
        <taxon>Eukaryota</taxon>
        <taxon>Fungi</taxon>
        <taxon>Fungi incertae sedis</taxon>
        <taxon>Mucoromycota</taxon>
        <taxon>Glomeromycotina</taxon>
        <taxon>Glomeromycetes</taxon>
        <taxon>Diversisporales</taxon>
        <taxon>Gigasporaceae</taxon>
        <taxon>Racocetra</taxon>
    </lineage>
</organism>
<dbReference type="EMBL" id="CAJVQC010067339">
    <property type="protein sequence ID" value="CAG8807154.1"/>
    <property type="molecule type" value="Genomic_DNA"/>
</dbReference>
<dbReference type="Proteomes" id="UP000789920">
    <property type="component" value="Unassembled WGS sequence"/>
</dbReference>
<evidence type="ECO:0000313" key="1">
    <source>
        <dbReference type="EMBL" id="CAG8807154.1"/>
    </source>
</evidence>
<name>A0ACA9RSG8_9GLOM</name>
<accession>A0ACA9RSG8</accession>
<keyword evidence="2" id="KW-1185">Reference proteome</keyword>
<gene>
    <name evidence="1" type="ORF">RPERSI_LOCUS22328</name>
</gene>
<evidence type="ECO:0000313" key="2">
    <source>
        <dbReference type="Proteomes" id="UP000789920"/>
    </source>
</evidence>
<sequence>MFTIIEKAQQPILFPQQLIFQQPIVPISPQKPIFIPEESNDINDKNIFN</sequence>
<protein>
    <submittedName>
        <fullName evidence="1">23936_t:CDS:1</fullName>
    </submittedName>
</protein>
<proteinExistence type="predicted"/>
<comment type="caution">
    <text evidence="1">The sequence shown here is derived from an EMBL/GenBank/DDBJ whole genome shotgun (WGS) entry which is preliminary data.</text>
</comment>
<reference evidence="1" key="1">
    <citation type="submission" date="2021-06" db="EMBL/GenBank/DDBJ databases">
        <authorList>
            <person name="Kallberg Y."/>
            <person name="Tangrot J."/>
            <person name="Rosling A."/>
        </authorList>
    </citation>
    <scope>NUCLEOTIDE SEQUENCE</scope>
    <source>
        <strain evidence="1">MA461A</strain>
    </source>
</reference>
<feature type="non-terminal residue" evidence="1">
    <location>
        <position position="49"/>
    </location>
</feature>